<keyword evidence="6" id="KW-1185">Reference proteome</keyword>
<dbReference type="PANTHER" id="PTHR11567:SF127">
    <property type="entry name" value="HISTIDINE ACID PHOSPHATASE"/>
    <property type="match status" value="1"/>
</dbReference>
<feature type="chain" id="PRO_5017462818" description="Histidine acid phosphatase" evidence="4">
    <location>
        <begin position="24"/>
        <end position="584"/>
    </location>
</feature>
<name>A0A3A2ZAS3_9EURO</name>
<gene>
    <name evidence="5" type="ORF">PHISCL_09275</name>
</gene>
<evidence type="ECO:0000313" key="6">
    <source>
        <dbReference type="Proteomes" id="UP000266188"/>
    </source>
</evidence>
<keyword evidence="3" id="KW-0472">Membrane</keyword>
<evidence type="ECO:0000256" key="2">
    <source>
        <dbReference type="SAM" id="MobiDB-lite"/>
    </source>
</evidence>
<sequence length="584" mass="64651">MPILYCLLITIALILGWASPALAQDVSEKVWAVFTYSVQGESTPSSFYRGKSLTAYGADGLYAAGSAFRDRYVAMHSERSTNRRVENLSPYILRSNQVSILSATDQPSIASAQAFMQGLYPPVDTSYGAPYIEVSSQLANGSNSEYPLSGYQYPPIVTLDLQDPRSLVVSGQTECLLYQALVSAYNMSQEAERITHESKSFYNYLFDNSLVNAFDRSAANYENACEISEYLEYQSVHNESLFEELSQGDINRARWYADQYTFATNGNTSSTEPLQITGILPDGRLRTIAGQTLASHILTVFESNIKQQGTQEKISFAFGSYEPAVALASLMGLASLKTANFYSRPVHGASLVFEMFSLERKKYPTYPSPSDLFVRFSLRNGTNASTPFISYPLFGHSPSNAVVPLSEFRMEMRKIASKSTENWCLRCGSPAVFCTGVVNASQDDLFGADNIDPTIAGVIGAVVTFVFLAIMAIIAFLICGVRLQYKPKPDAGGFKRDGKMASDSDLIFKSPQWGDKSIELSNTANDSFRRMTPRGHERSESWGMVQQRELNHSDTVPASPLLDEDQEEWRVHSVLEPARVRESV</sequence>
<accession>A0A3A2ZAS3</accession>
<dbReference type="PANTHER" id="PTHR11567">
    <property type="entry name" value="ACID PHOSPHATASE-RELATED"/>
    <property type="match status" value="1"/>
</dbReference>
<protein>
    <recommendedName>
        <fullName evidence="7">Histidine acid phosphatase</fullName>
    </recommendedName>
</protein>
<dbReference type="Gene3D" id="3.40.50.1240">
    <property type="entry name" value="Phosphoglycerate mutase-like"/>
    <property type="match status" value="1"/>
</dbReference>
<dbReference type="InterPro" id="IPR050645">
    <property type="entry name" value="Histidine_acid_phosphatase"/>
</dbReference>
<dbReference type="InterPro" id="IPR000560">
    <property type="entry name" value="His_Pase_clade-2"/>
</dbReference>
<evidence type="ECO:0000256" key="3">
    <source>
        <dbReference type="SAM" id="Phobius"/>
    </source>
</evidence>
<dbReference type="SUPFAM" id="SSF53254">
    <property type="entry name" value="Phosphoglycerate mutase-like"/>
    <property type="match status" value="1"/>
</dbReference>
<keyword evidence="3" id="KW-1133">Transmembrane helix</keyword>
<reference evidence="6" key="1">
    <citation type="submission" date="2017-02" db="EMBL/GenBank/DDBJ databases">
        <authorList>
            <person name="Tafer H."/>
            <person name="Lopandic K."/>
        </authorList>
    </citation>
    <scope>NUCLEOTIDE SEQUENCE [LARGE SCALE GENOMIC DNA]</scope>
    <source>
        <strain evidence="6">CBS 366.77</strain>
    </source>
</reference>
<keyword evidence="4" id="KW-0732">Signal</keyword>
<feature type="signal peptide" evidence="4">
    <location>
        <begin position="1"/>
        <end position="23"/>
    </location>
</feature>
<dbReference type="AlphaFoldDB" id="A0A3A2ZAS3"/>
<dbReference type="Pfam" id="PF00328">
    <property type="entry name" value="His_Phos_2"/>
    <property type="match status" value="1"/>
</dbReference>
<proteinExistence type="inferred from homology"/>
<dbReference type="GO" id="GO:0016791">
    <property type="term" value="F:phosphatase activity"/>
    <property type="evidence" value="ECO:0007669"/>
    <property type="project" value="TreeGrafter"/>
</dbReference>
<dbReference type="InterPro" id="IPR029033">
    <property type="entry name" value="His_PPase_superfam"/>
</dbReference>
<comment type="similarity">
    <text evidence="1">Belongs to the histidine acid phosphatase family.</text>
</comment>
<feature type="region of interest" description="Disordered" evidence="2">
    <location>
        <begin position="524"/>
        <end position="564"/>
    </location>
</feature>
<dbReference type="EMBL" id="MVGC01000561">
    <property type="protein sequence ID" value="RJE18387.1"/>
    <property type="molecule type" value="Genomic_DNA"/>
</dbReference>
<feature type="transmembrane region" description="Helical" evidence="3">
    <location>
        <begin position="455"/>
        <end position="479"/>
    </location>
</feature>
<dbReference type="OrthoDB" id="258392at2759"/>
<dbReference type="Proteomes" id="UP000266188">
    <property type="component" value="Unassembled WGS sequence"/>
</dbReference>
<comment type="caution">
    <text evidence="5">The sequence shown here is derived from an EMBL/GenBank/DDBJ whole genome shotgun (WGS) entry which is preliminary data.</text>
</comment>
<keyword evidence="3" id="KW-0812">Transmembrane</keyword>
<evidence type="ECO:0000256" key="4">
    <source>
        <dbReference type="SAM" id="SignalP"/>
    </source>
</evidence>
<evidence type="ECO:0000256" key="1">
    <source>
        <dbReference type="ARBA" id="ARBA00005375"/>
    </source>
</evidence>
<evidence type="ECO:0008006" key="7">
    <source>
        <dbReference type="Google" id="ProtNLM"/>
    </source>
</evidence>
<evidence type="ECO:0000313" key="5">
    <source>
        <dbReference type="EMBL" id="RJE18387.1"/>
    </source>
</evidence>
<dbReference type="STRING" id="2070753.A0A3A2ZAS3"/>
<organism evidence="5 6">
    <name type="scientific">Aspergillus sclerotialis</name>
    <dbReference type="NCBI Taxonomy" id="2070753"/>
    <lineage>
        <taxon>Eukaryota</taxon>
        <taxon>Fungi</taxon>
        <taxon>Dikarya</taxon>
        <taxon>Ascomycota</taxon>
        <taxon>Pezizomycotina</taxon>
        <taxon>Eurotiomycetes</taxon>
        <taxon>Eurotiomycetidae</taxon>
        <taxon>Eurotiales</taxon>
        <taxon>Aspergillaceae</taxon>
        <taxon>Aspergillus</taxon>
        <taxon>Aspergillus subgen. Polypaecilum</taxon>
    </lineage>
</organism>